<dbReference type="SUPFAM" id="SSF51126">
    <property type="entry name" value="Pectin lyase-like"/>
    <property type="match status" value="2"/>
</dbReference>
<keyword evidence="1" id="KW-0732">Signal</keyword>
<name>A0AAE0ICI5_9PEZI</name>
<dbReference type="CDD" id="cd23668">
    <property type="entry name" value="GH55_beta13glucanase-like"/>
    <property type="match status" value="1"/>
</dbReference>
<keyword evidence="3" id="KW-0378">Hydrolase</keyword>
<dbReference type="PANTHER" id="PTHR33928:SF2">
    <property type="entry name" value="PECTATE LYASE SUPERFAMILY PROTEIN DOMAIN-CONTAINING PROTEIN-RELATED"/>
    <property type="match status" value="1"/>
</dbReference>
<dbReference type="AlphaFoldDB" id="A0AAE0ICI5"/>
<comment type="caution">
    <text evidence="3">The sequence shown here is derived from an EMBL/GenBank/DDBJ whole genome shotgun (WGS) entry which is preliminary data.</text>
</comment>
<dbReference type="PANTHER" id="PTHR33928">
    <property type="entry name" value="POLYGALACTURONASE QRT3"/>
    <property type="match status" value="1"/>
</dbReference>
<dbReference type="Gene3D" id="2.160.20.10">
    <property type="entry name" value="Single-stranded right-handed beta-helix, Pectin lyase-like"/>
    <property type="match status" value="2"/>
</dbReference>
<dbReference type="InterPro" id="IPR012334">
    <property type="entry name" value="Pectin_lyas_fold"/>
</dbReference>
<keyword evidence="4" id="KW-1185">Reference proteome</keyword>
<evidence type="ECO:0000313" key="3">
    <source>
        <dbReference type="EMBL" id="KAK3321756.1"/>
    </source>
</evidence>
<feature type="domain" description="Rhamnogalacturonase A/B/Epimerase-like pectate lyase" evidence="2">
    <location>
        <begin position="63"/>
        <end position="284"/>
    </location>
</feature>
<organism evidence="3 4">
    <name type="scientific">Apodospora peruviana</name>
    <dbReference type="NCBI Taxonomy" id="516989"/>
    <lineage>
        <taxon>Eukaryota</taxon>
        <taxon>Fungi</taxon>
        <taxon>Dikarya</taxon>
        <taxon>Ascomycota</taxon>
        <taxon>Pezizomycotina</taxon>
        <taxon>Sordariomycetes</taxon>
        <taxon>Sordariomycetidae</taxon>
        <taxon>Sordariales</taxon>
        <taxon>Lasiosphaeriaceae</taxon>
        <taxon>Apodospora</taxon>
    </lineage>
</organism>
<dbReference type="GO" id="GO:0004650">
    <property type="term" value="F:polygalacturonase activity"/>
    <property type="evidence" value="ECO:0007669"/>
    <property type="project" value="InterPro"/>
</dbReference>
<accession>A0AAE0ICI5</accession>
<dbReference type="Pfam" id="PF12708">
    <property type="entry name" value="Pect-lyase_RHGA_epim"/>
    <property type="match status" value="2"/>
</dbReference>
<protein>
    <submittedName>
        <fullName evidence="3">Glycoside hydrolase family 55 protein</fullName>
    </submittedName>
</protein>
<feature type="chain" id="PRO_5042052797" evidence="1">
    <location>
        <begin position="20"/>
        <end position="795"/>
    </location>
</feature>
<reference evidence="3" key="2">
    <citation type="submission" date="2023-06" db="EMBL/GenBank/DDBJ databases">
        <authorList>
            <consortium name="Lawrence Berkeley National Laboratory"/>
            <person name="Haridas S."/>
            <person name="Hensen N."/>
            <person name="Bonometti L."/>
            <person name="Westerberg I."/>
            <person name="Brannstrom I.O."/>
            <person name="Guillou S."/>
            <person name="Cros-Aarteil S."/>
            <person name="Calhoun S."/>
            <person name="Kuo A."/>
            <person name="Mondo S."/>
            <person name="Pangilinan J."/>
            <person name="Riley R."/>
            <person name="Labutti K."/>
            <person name="Andreopoulos B."/>
            <person name="Lipzen A."/>
            <person name="Chen C."/>
            <person name="Yanf M."/>
            <person name="Daum C."/>
            <person name="Ng V."/>
            <person name="Clum A."/>
            <person name="Steindorff A."/>
            <person name="Ohm R."/>
            <person name="Martin F."/>
            <person name="Silar P."/>
            <person name="Natvig D."/>
            <person name="Lalanne C."/>
            <person name="Gautier V."/>
            <person name="Ament-Velasquez S.L."/>
            <person name="Kruys A."/>
            <person name="Hutchinson M.I."/>
            <person name="Powell A.J."/>
            <person name="Barry K."/>
            <person name="Miller A.N."/>
            <person name="Grigoriev I.V."/>
            <person name="Debuchy R."/>
            <person name="Gladieux P."/>
            <person name="Thoren M.H."/>
            <person name="Johannesson H."/>
        </authorList>
    </citation>
    <scope>NUCLEOTIDE SEQUENCE</scope>
    <source>
        <strain evidence="3">CBS 118394</strain>
    </source>
</reference>
<gene>
    <name evidence="3" type="ORF">B0H66DRAFT_618852</name>
</gene>
<sequence length="795" mass="83493">MHSLRFLLALSSLLSGVIGGPVLPTEPGIEKQLHQAASQFWYENINHNGISPTIPNGKNWTVFRNVKDYGAKGDGVTDDAAAIQKAISTGDSTGTRDTGKFGSTGQPAMVYFPSGTYLVKSTIKSAVGTVLMGDPTNRPVIKASADFKGTYLLIGRGTQYTGLVGFFYGVKHLVLDSTAFPGNKAITLLEWSVSQNNLLSNVMFNMPVGGTAHSGIGTQETGSPLIINDLQFVGGGVGVVLATSTQYHLKSLHFKNVDTGIRLTSILQVTGQGLRFEGCGTGVDATSGRAGLFNFIDSTATNTSTLLKAAALSSGSVTGSLVLENLIVDSSVPSTVKVGTTTVLTGSVEPGAAWIRGNVYSPDSTTPKLSNGQQITTSRPKALVNITGFYHTVTPPTYAEYDLAQIVNVKDVTGYPVAGDGVADDTASLQAILTAAAAKNQVVYFPYGIYLISDTLLVPPGSRLVGEAWTQLSATGNKFMDAKKPTAMVKIGNPGDIGIAQMSDFIFTVADILPGAVMVEVNMAGTTPGDVGFFNCHFRIGGARGSKLSGSAKCGNTPQTCMAARLSAHLTSTSSSYWENMWSWTADHDLDGSGSGVTYPGSAGGFLVEAQNGTWMLGIGIEHNVLYQLNIHQAKNVFVGLQQSEAAYWQGTGNTLLAPAPWKDSSLPSDPDFSWCAASDAQCRMGLYQLVTKSSDINMYSSGFWNFVSGPSRTMCSIATDKKCGQGIAALYEGNSRMSVYGFSTINAENLIVEGSSSGGNSSTKGVTVSRTANLGSPHDGFGTAQVAAYLRQAK</sequence>
<evidence type="ECO:0000256" key="1">
    <source>
        <dbReference type="SAM" id="SignalP"/>
    </source>
</evidence>
<dbReference type="InterPro" id="IPR024535">
    <property type="entry name" value="RHGA/B-epi-like_pectate_lyase"/>
</dbReference>
<dbReference type="InterPro" id="IPR011050">
    <property type="entry name" value="Pectin_lyase_fold/virulence"/>
</dbReference>
<reference evidence="3" key="1">
    <citation type="journal article" date="2023" name="Mol. Phylogenet. Evol.">
        <title>Genome-scale phylogeny and comparative genomics of the fungal order Sordariales.</title>
        <authorList>
            <person name="Hensen N."/>
            <person name="Bonometti L."/>
            <person name="Westerberg I."/>
            <person name="Brannstrom I.O."/>
            <person name="Guillou S."/>
            <person name="Cros-Aarteil S."/>
            <person name="Calhoun S."/>
            <person name="Haridas S."/>
            <person name="Kuo A."/>
            <person name="Mondo S."/>
            <person name="Pangilinan J."/>
            <person name="Riley R."/>
            <person name="LaButti K."/>
            <person name="Andreopoulos B."/>
            <person name="Lipzen A."/>
            <person name="Chen C."/>
            <person name="Yan M."/>
            <person name="Daum C."/>
            <person name="Ng V."/>
            <person name="Clum A."/>
            <person name="Steindorff A."/>
            <person name="Ohm R.A."/>
            <person name="Martin F."/>
            <person name="Silar P."/>
            <person name="Natvig D.O."/>
            <person name="Lalanne C."/>
            <person name="Gautier V."/>
            <person name="Ament-Velasquez S.L."/>
            <person name="Kruys A."/>
            <person name="Hutchinson M.I."/>
            <person name="Powell A.J."/>
            <person name="Barry K."/>
            <person name="Miller A.N."/>
            <person name="Grigoriev I.V."/>
            <person name="Debuchy R."/>
            <person name="Gladieux P."/>
            <person name="Hiltunen Thoren M."/>
            <person name="Johannesson H."/>
        </authorList>
    </citation>
    <scope>NUCLEOTIDE SEQUENCE</scope>
    <source>
        <strain evidence="3">CBS 118394</strain>
    </source>
</reference>
<feature type="signal peptide" evidence="1">
    <location>
        <begin position="1"/>
        <end position="19"/>
    </location>
</feature>
<proteinExistence type="predicted"/>
<dbReference type="Proteomes" id="UP001283341">
    <property type="component" value="Unassembled WGS sequence"/>
</dbReference>
<dbReference type="EMBL" id="JAUEDM010000003">
    <property type="protein sequence ID" value="KAK3321756.1"/>
    <property type="molecule type" value="Genomic_DNA"/>
</dbReference>
<evidence type="ECO:0000259" key="2">
    <source>
        <dbReference type="Pfam" id="PF12708"/>
    </source>
</evidence>
<dbReference type="InterPro" id="IPR039279">
    <property type="entry name" value="QRT3-like"/>
</dbReference>
<dbReference type="FunFam" id="2.160.20.10:FF:000049">
    <property type="entry name" value="Putative exo-beta-1,3-glucanase"/>
    <property type="match status" value="1"/>
</dbReference>
<evidence type="ECO:0000313" key="4">
    <source>
        <dbReference type="Proteomes" id="UP001283341"/>
    </source>
</evidence>
<feature type="domain" description="Rhamnogalacturonase A/B/Epimerase-like pectate lyase" evidence="2">
    <location>
        <begin position="408"/>
        <end position="476"/>
    </location>
</feature>